<dbReference type="InterPro" id="IPR023214">
    <property type="entry name" value="HAD_sf"/>
</dbReference>
<name>A0A6G7K7S6_9LACT</name>
<gene>
    <name evidence="1" type="ORF">G7057_01700</name>
</gene>
<dbReference type="NCBIfam" id="TIGR01484">
    <property type="entry name" value="HAD-SF-IIB"/>
    <property type="match status" value="1"/>
</dbReference>
<dbReference type="GO" id="GO:0005829">
    <property type="term" value="C:cytosol"/>
    <property type="evidence" value="ECO:0007669"/>
    <property type="project" value="TreeGrafter"/>
</dbReference>
<dbReference type="PROSITE" id="PS01229">
    <property type="entry name" value="COF_2"/>
    <property type="match status" value="1"/>
</dbReference>
<dbReference type="GO" id="GO:0000287">
    <property type="term" value="F:magnesium ion binding"/>
    <property type="evidence" value="ECO:0007669"/>
    <property type="project" value="TreeGrafter"/>
</dbReference>
<keyword evidence="2" id="KW-1185">Reference proteome</keyword>
<dbReference type="Proteomes" id="UP000501451">
    <property type="component" value="Chromosome"/>
</dbReference>
<keyword evidence="1" id="KW-0378">Hydrolase</keyword>
<dbReference type="RefSeq" id="WP_166160805.1">
    <property type="nucleotide sequence ID" value="NZ_CP049740.1"/>
</dbReference>
<accession>A0A6G7K7S6</accession>
<dbReference type="EMBL" id="CP049740">
    <property type="protein sequence ID" value="QII81313.1"/>
    <property type="molecule type" value="Genomic_DNA"/>
</dbReference>
<organism evidence="1 2">
    <name type="scientific">Jeotgalibaca arthritidis</name>
    <dbReference type="NCBI Taxonomy" id="1868794"/>
    <lineage>
        <taxon>Bacteria</taxon>
        <taxon>Bacillati</taxon>
        <taxon>Bacillota</taxon>
        <taxon>Bacilli</taxon>
        <taxon>Lactobacillales</taxon>
        <taxon>Carnobacteriaceae</taxon>
        <taxon>Jeotgalibaca</taxon>
    </lineage>
</organism>
<dbReference type="InterPro" id="IPR036412">
    <property type="entry name" value="HAD-like_sf"/>
</dbReference>
<dbReference type="SFLD" id="SFLDS00003">
    <property type="entry name" value="Haloacid_Dehalogenase"/>
    <property type="match status" value="1"/>
</dbReference>
<proteinExistence type="predicted"/>
<dbReference type="Pfam" id="PF08282">
    <property type="entry name" value="Hydrolase_3"/>
    <property type="match status" value="1"/>
</dbReference>
<dbReference type="SUPFAM" id="SSF56784">
    <property type="entry name" value="HAD-like"/>
    <property type="match status" value="1"/>
</dbReference>
<dbReference type="InterPro" id="IPR006379">
    <property type="entry name" value="HAD-SF_hydro_IIB"/>
</dbReference>
<dbReference type="PANTHER" id="PTHR10000:SF53">
    <property type="entry name" value="5-AMINO-6-(5-PHOSPHO-D-RIBITYLAMINO)URACIL PHOSPHATASE YBJI-RELATED"/>
    <property type="match status" value="1"/>
</dbReference>
<dbReference type="InterPro" id="IPR000150">
    <property type="entry name" value="Cof"/>
</dbReference>
<dbReference type="KEGG" id="jar:G7057_01700"/>
<dbReference type="NCBIfam" id="TIGR00099">
    <property type="entry name" value="Cof-subfamily"/>
    <property type="match status" value="1"/>
</dbReference>
<dbReference type="SFLD" id="SFLDG01140">
    <property type="entry name" value="C2.B:_Phosphomannomutase_and_P"/>
    <property type="match status" value="1"/>
</dbReference>
<dbReference type="PANTHER" id="PTHR10000">
    <property type="entry name" value="PHOSPHOSERINE PHOSPHATASE"/>
    <property type="match status" value="1"/>
</dbReference>
<dbReference type="Gene3D" id="3.30.1240.10">
    <property type="match status" value="1"/>
</dbReference>
<evidence type="ECO:0000313" key="2">
    <source>
        <dbReference type="Proteomes" id="UP000501451"/>
    </source>
</evidence>
<dbReference type="Gene3D" id="3.40.50.1000">
    <property type="entry name" value="HAD superfamily/HAD-like"/>
    <property type="match status" value="1"/>
</dbReference>
<protein>
    <submittedName>
        <fullName evidence="1">HAD family hydrolase</fullName>
    </submittedName>
</protein>
<sequence length="264" mass="29934">MAVKLIAVDMDGTFLNSEKEYNRERFSKLFTQMKEKNVRFVCASGNQFPQLKYYLEDYHDQMTFIAENGAYIIENGKELDSALISMDVVSHAIHTLREYGNVPFILCGKNGAYVHTDIPSDYYKMFQKYFRNLVQVTNFDNINDDIFKFATAFPEEEVPKVLDYLHGELNGDLIPVASGFGFVDLIQPGMHKGRGIRILQEKWGITKEESAAFGDSPNDIEMLTEVGHSFVMSNGHPDVKAVSKTEIGSNETESLLDTIEELLN</sequence>
<dbReference type="GO" id="GO:0016791">
    <property type="term" value="F:phosphatase activity"/>
    <property type="evidence" value="ECO:0007669"/>
    <property type="project" value="TreeGrafter"/>
</dbReference>
<dbReference type="AlphaFoldDB" id="A0A6G7K7S6"/>
<reference evidence="1 2" key="1">
    <citation type="journal article" date="2017" name="Int. J. Syst. Evol. Microbiol.">
        <title>Jeotgalibaca porci sp. nov. and Jeotgalibaca arthritidis sp. nov., isolated from pigs, and emended description of the genus Jeotgalibaca.</title>
        <authorList>
            <person name="Zamora L."/>
            <person name="Perez-Sancho M."/>
            <person name="Dominguez L."/>
            <person name="Fernandez-Garayzabal J.F."/>
            <person name="Vela A.I."/>
        </authorList>
    </citation>
    <scope>NUCLEOTIDE SEQUENCE [LARGE SCALE GENOMIC DNA]</scope>
    <source>
        <strain evidence="1 2">CECT 9157</strain>
    </source>
</reference>
<evidence type="ECO:0000313" key="1">
    <source>
        <dbReference type="EMBL" id="QII81313.1"/>
    </source>
</evidence>
<dbReference type="CDD" id="cd07518">
    <property type="entry name" value="HAD_YbiV-Like"/>
    <property type="match status" value="1"/>
</dbReference>